<sequence>MSSSKGGWKPSILREKEEKEQRAGPSATGTGPTPTTSERSEAAKTVEERKDGASGVVVPNVDENGPPKGEGSNVKNSSSSGGGSIKGAEEILGYRLNPDDNLSLQSCLRLKKNELNTLSGVIMSRQPTMTIGVLGSLSHGKSTLVKLLSTVNPPRFRTERAKSATIKLCYANAKIFKALSDNEKSKLKKKEPITEQEKEQEKEKEPKKDDESSIEKSSSTTKGSDGANAISSKKGCKRPECFKSFGSDKCDLFALSRHTTPRQDTRDSNQTTVDAISATKMSCSS</sequence>
<evidence type="ECO:0000256" key="2">
    <source>
        <dbReference type="ARBA" id="ARBA00022917"/>
    </source>
</evidence>
<dbReference type="PANTHER" id="PTHR42854">
    <property type="entry name" value="EUKARYOTIC TRANSLATION INITIATION FACTOR 2 SUBUNIT 3 FAMILY MEMBER"/>
    <property type="match status" value="1"/>
</dbReference>
<feature type="region of interest" description="Disordered" evidence="4">
    <location>
        <begin position="185"/>
        <end position="238"/>
    </location>
</feature>
<feature type="compositionally biased region" description="Basic and acidic residues" evidence="4">
    <location>
        <begin position="38"/>
        <end position="52"/>
    </location>
</feature>
<keyword evidence="6" id="KW-1185">Reference proteome</keyword>
<feature type="compositionally biased region" description="Polar residues" evidence="4">
    <location>
        <begin position="268"/>
        <end position="285"/>
    </location>
</feature>
<dbReference type="GO" id="GO:0005850">
    <property type="term" value="C:eukaryotic translation initiation factor 2 complex"/>
    <property type="evidence" value="ECO:0007669"/>
    <property type="project" value="TreeGrafter"/>
</dbReference>
<feature type="compositionally biased region" description="Low complexity" evidence="4">
    <location>
        <begin position="69"/>
        <end position="79"/>
    </location>
</feature>
<proteinExistence type="predicted"/>
<name>X6NQM5_RETFI</name>
<evidence type="ECO:0000256" key="4">
    <source>
        <dbReference type="SAM" id="MobiDB-lite"/>
    </source>
</evidence>
<reference evidence="5 6" key="1">
    <citation type="journal article" date="2013" name="Curr. Biol.">
        <title>The Genome of the Foraminiferan Reticulomyxa filosa.</title>
        <authorList>
            <person name="Glockner G."/>
            <person name="Hulsmann N."/>
            <person name="Schleicher M."/>
            <person name="Noegel A.A."/>
            <person name="Eichinger L."/>
            <person name="Gallinger C."/>
            <person name="Pawlowski J."/>
            <person name="Sierra R."/>
            <person name="Euteneuer U."/>
            <person name="Pillet L."/>
            <person name="Moustafa A."/>
            <person name="Platzer M."/>
            <person name="Groth M."/>
            <person name="Szafranski K."/>
            <person name="Schliwa M."/>
        </authorList>
    </citation>
    <scope>NUCLEOTIDE SEQUENCE [LARGE SCALE GENOMIC DNA]</scope>
</reference>
<keyword evidence="1" id="KW-0547">Nucleotide-binding</keyword>
<dbReference type="GO" id="GO:0005525">
    <property type="term" value="F:GTP binding"/>
    <property type="evidence" value="ECO:0007669"/>
    <property type="project" value="UniProtKB-KW"/>
</dbReference>
<feature type="compositionally biased region" description="Basic and acidic residues" evidence="4">
    <location>
        <begin position="185"/>
        <end position="214"/>
    </location>
</feature>
<dbReference type="Gene3D" id="3.40.50.300">
    <property type="entry name" value="P-loop containing nucleotide triphosphate hydrolases"/>
    <property type="match status" value="1"/>
</dbReference>
<feature type="compositionally biased region" description="Low complexity" evidence="4">
    <location>
        <begin position="23"/>
        <end position="37"/>
    </location>
</feature>
<dbReference type="GO" id="GO:0000049">
    <property type="term" value="F:tRNA binding"/>
    <property type="evidence" value="ECO:0007669"/>
    <property type="project" value="TreeGrafter"/>
</dbReference>
<dbReference type="OrthoDB" id="1716830at2759"/>
<keyword evidence="2" id="KW-0648">Protein biosynthesis</keyword>
<dbReference type="InterPro" id="IPR050543">
    <property type="entry name" value="eIF2G"/>
</dbReference>
<feature type="compositionally biased region" description="Basic and acidic residues" evidence="4">
    <location>
        <begin position="12"/>
        <end position="22"/>
    </location>
</feature>
<accession>X6NQM5</accession>
<dbReference type="GO" id="GO:0003743">
    <property type="term" value="F:translation initiation factor activity"/>
    <property type="evidence" value="ECO:0007669"/>
    <property type="project" value="TreeGrafter"/>
</dbReference>
<dbReference type="Proteomes" id="UP000023152">
    <property type="component" value="Unassembled WGS sequence"/>
</dbReference>
<dbReference type="GO" id="GO:0005829">
    <property type="term" value="C:cytosol"/>
    <property type="evidence" value="ECO:0007669"/>
    <property type="project" value="TreeGrafter"/>
</dbReference>
<organism evidence="5 6">
    <name type="scientific">Reticulomyxa filosa</name>
    <dbReference type="NCBI Taxonomy" id="46433"/>
    <lineage>
        <taxon>Eukaryota</taxon>
        <taxon>Sar</taxon>
        <taxon>Rhizaria</taxon>
        <taxon>Retaria</taxon>
        <taxon>Foraminifera</taxon>
        <taxon>Monothalamids</taxon>
        <taxon>Reticulomyxidae</taxon>
        <taxon>Reticulomyxa</taxon>
    </lineage>
</organism>
<comment type="caution">
    <text evidence="5">The sequence shown here is derived from an EMBL/GenBank/DDBJ whole genome shotgun (WGS) entry which is preliminary data.</text>
</comment>
<gene>
    <name evidence="5" type="ORF">RFI_08818</name>
</gene>
<dbReference type="EMBL" id="ASPP01006730">
    <property type="protein sequence ID" value="ETO28311.1"/>
    <property type="molecule type" value="Genomic_DNA"/>
</dbReference>
<evidence type="ECO:0000256" key="3">
    <source>
        <dbReference type="ARBA" id="ARBA00023134"/>
    </source>
</evidence>
<dbReference type="GO" id="GO:0001731">
    <property type="term" value="P:formation of translation preinitiation complex"/>
    <property type="evidence" value="ECO:0007669"/>
    <property type="project" value="TreeGrafter"/>
</dbReference>
<feature type="region of interest" description="Disordered" evidence="4">
    <location>
        <begin position="1"/>
        <end position="83"/>
    </location>
</feature>
<evidence type="ECO:0000313" key="5">
    <source>
        <dbReference type="EMBL" id="ETO28311.1"/>
    </source>
</evidence>
<evidence type="ECO:0000256" key="1">
    <source>
        <dbReference type="ARBA" id="ARBA00022741"/>
    </source>
</evidence>
<keyword evidence="3" id="KW-0342">GTP-binding</keyword>
<protein>
    <submittedName>
        <fullName evidence="5">Uncharacterized protein</fullName>
    </submittedName>
</protein>
<evidence type="ECO:0000313" key="6">
    <source>
        <dbReference type="Proteomes" id="UP000023152"/>
    </source>
</evidence>
<dbReference type="PANTHER" id="PTHR42854:SF3">
    <property type="entry name" value="EUKARYOTIC TRANSLATION INITIATION FACTOR 2 SUBUNIT 3-RELATED"/>
    <property type="match status" value="1"/>
</dbReference>
<dbReference type="InterPro" id="IPR027417">
    <property type="entry name" value="P-loop_NTPase"/>
</dbReference>
<dbReference type="AlphaFoldDB" id="X6NQM5"/>
<feature type="region of interest" description="Disordered" evidence="4">
    <location>
        <begin position="257"/>
        <end position="285"/>
    </location>
</feature>
<dbReference type="SUPFAM" id="SSF52540">
    <property type="entry name" value="P-loop containing nucleoside triphosphate hydrolases"/>
    <property type="match status" value="1"/>
</dbReference>